<dbReference type="GO" id="GO:0004430">
    <property type="term" value="F:1-phosphatidylinositol 4-kinase activity"/>
    <property type="evidence" value="ECO:0007669"/>
    <property type="project" value="UniProtKB-EC"/>
</dbReference>
<evidence type="ECO:0000256" key="8">
    <source>
        <dbReference type="SAM" id="MobiDB-lite"/>
    </source>
</evidence>
<feature type="region of interest" description="Disordered" evidence="8">
    <location>
        <begin position="177"/>
        <end position="219"/>
    </location>
</feature>
<dbReference type="EC" id="2.7.1.67" evidence="2"/>
<dbReference type="PANTHER" id="PTHR10048">
    <property type="entry name" value="PHOSPHATIDYLINOSITOL KINASE"/>
    <property type="match status" value="1"/>
</dbReference>
<proteinExistence type="predicted"/>
<dbReference type="GO" id="GO:0005741">
    <property type="term" value="C:mitochondrial outer membrane"/>
    <property type="evidence" value="ECO:0007669"/>
    <property type="project" value="UniProtKB-SubCell"/>
</dbReference>
<evidence type="ECO:0000256" key="3">
    <source>
        <dbReference type="ARBA" id="ARBA00022679"/>
    </source>
</evidence>
<dbReference type="PROSITE" id="PS00915">
    <property type="entry name" value="PI3_4_KINASE_1"/>
    <property type="match status" value="1"/>
</dbReference>
<comment type="catalytic activity">
    <reaction evidence="5">
        <text>a 1,2-diacyl-sn-glycero-3-phospho-(1D-myo-inositol) + ATP = a 1,2-diacyl-sn-glycero-3-phospho-(1D-myo-inositol 4-phosphate) + ADP + H(+)</text>
        <dbReference type="Rhea" id="RHEA:19877"/>
        <dbReference type="ChEBI" id="CHEBI:15378"/>
        <dbReference type="ChEBI" id="CHEBI:30616"/>
        <dbReference type="ChEBI" id="CHEBI:57880"/>
        <dbReference type="ChEBI" id="CHEBI:58178"/>
        <dbReference type="ChEBI" id="CHEBI:456216"/>
        <dbReference type="EC" id="2.7.1.67"/>
    </reaction>
    <physiologicalReaction direction="left-to-right" evidence="5">
        <dbReference type="Rhea" id="RHEA:19878"/>
    </physiologicalReaction>
</comment>
<organism evidence="11 12">
    <name type="scientific">Allacma fusca</name>
    <dbReference type="NCBI Taxonomy" id="39272"/>
    <lineage>
        <taxon>Eukaryota</taxon>
        <taxon>Metazoa</taxon>
        <taxon>Ecdysozoa</taxon>
        <taxon>Arthropoda</taxon>
        <taxon>Hexapoda</taxon>
        <taxon>Collembola</taxon>
        <taxon>Symphypleona</taxon>
        <taxon>Sminthuridae</taxon>
        <taxon>Allacma</taxon>
    </lineage>
</organism>
<keyword evidence="4" id="KW-0418">Kinase</keyword>
<dbReference type="GO" id="GO:0046854">
    <property type="term" value="P:phosphatidylinositol phosphate biosynthetic process"/>
    <property type="evidence" value="ECO:0007669"/>
    <property type="project" value="InterPro"/>
</dbReference>
<dbReference type="InterPro" id="IPR049160">
    <property type="entry name" value="PI4KB-PIK1_PIK"/>
</dbReference>
<feature type="domain" description="PIK helical" evidence="10">
    <location>
        <begin position="1"/>
        <end position="159"/>
    </location>
</feature>
<dbReference type="PROSITE" id="PS51545">
    <property type="entry name" value="PIK_HELICAL"/>
    <property type="match status" value="1"/>
</dbReference>
<feature type="compositionally biased region" description="Polar residues" evidence="8">
    <location>
        <begin position="199"/>
        <end position="213"/>
    </location>
</feature>
<name>A0A8J2NT53_9HEXA</name>
<dbReference type="InterPro" id="IPR057754">
    <property type="entry name" value="PI4-kinase_beta/PIK1_cat"/>
</dbReference>
<dbReference type="AlphaFoldDB" id="A0A8J2NT53"/>
<keyword evidence="3" id="KW-0808">Transferase</keyword>
<dbReference type="Pfam" id="PF00454">
    <property type="entry name" value="PI3_PI4_kinase"/>
    <property type="match status" value="1"/>
</dbReference>
<dbReference type="FunFam" id="1.10.1070.11:FF:000016">
    <property type="entry name" value="PIK1p Phosphatidylinositol 4-kinase"/>
    <property type="match status" value="1"/>
</dbReference>
<feature type="domain" description="PI3K/PI4K catalytic" evidence="9">
    <location>
        <begin position="526"/>
        <end position="793"/>
    </location>
</feature>
<keyword evidence="12" id="KW-1185">Reference proteome</keyword>
<dbReference type="Pfam" id="PF21245">
    <property type="entry name" value="PI4KB-PIK1_PIK"/>
    <property type="match status" value="1"/>
</dbReference>
<reference evidence="11" key="1">
    <citation type="submission" date="2021-06" db="EMBL/GenBank/DDBJ databases">
        <authorList>
            <person name="Hodson N. C."/>
            <person name="Mongue J. A."/>
            <person name="Jaron S. K."/>
        </authorList>
    </citation>
    <scope>NUCLEOTIDE SEQUENCE</scope>
</reference>
<sequence length="811" mass="91183">MGLAVIPGSNNISSNWRAMSIDKECGEEIVKNEKNKNGNGTVESKSWLLRFFESQVFNMSYAIGYLFTSKDPGVQQYIVNLMFRFPEREVDFYLPQLVTMYITMQDVAEVLHPYLIHRCRKSVDFSLQCAWLLDAYASETQNQSRKKSHSTKLRNLILSDSLRPKDVKNFRKLTLVQSPASPGTHAPPSFPTVNGAPPNLTSNQNHISNSLSRQKTHQRSLSDAPVMKNCLIENNLSNNKTGHRRVGSFGLPRNCLGDLTSGHGFDNGCMCFEPVFNDLKPMDEDCVCGAARLMPQLEFIKALIQIGKNMSSLTTKDDKTPKLIAELNLVNLNLPARVWLPVHKITSHIVLRIPPQDATVLNSKDKTPYLIYAEVIQVADVQKARIPPKPSINNILRHSRSEENIIEGAASASSNGDSSNLSNDQSPPSSSTSNIPTSNSSCMDLNLNSDCWSQEDDEISQQYLQLKSKRCDRDTISQMSQDSCDSREPVLVAAVDIRRRLSESLHMPKSTFQRDPEDPSASVLKEPFEIKEQRIRNCSPYGHLPGWKLLPCIVKCGDDLRQELLAFQLLSLLKEIWTEERVPLWVRPCGIFVLSSDSGMIEPAVNTVSLHQIKKHSKMSLLEYFLQEFGAENSENFLTAQKNFVQSCAAYCLICYLMQVKDRHNGNILLDNEGHIIHIDFGFILSTSPKNLGFESSPFKLTEEFVQVMGGPGSDMFEYFKILMLQGLVAARKYSEKIIHLVEIMRSGSQLTCFKSGVSTISSLKSRLDISMTEEQLQSLVNDLVNQALNSLTTTLYDRFHLEELPEAEVL</sequence>
<comment type="caution">
    <text evidence="11">The sequence shown here is derived from an EMBL/GenBank/DDBJ whole genome shotgun (WGS) entry which is preliminary data.</text>
</comment>
<dbReference type="Proteomes" id="UP000708208">
    <property type="component" value="Unassembled WGS sequence"/>
</dbReference>
<feature type="region of interest" description="Disordered" evidence="8">
    <location>
        <begin position="410"/>
        <end position="440"/>
    </location>
</feature>
<comment type="subcellular location">
    <subcellularLocation>
        <location evidence="1">Mitochondrion outer membrane</location>
        <topology evidence="1">Peripheral membrane protein</topology>
    </subcellularLocation>
    <subcellularLocation>
        <location evidence="6">Rough endoplasmic reticulum membrane</location>
        <topology evidence="6">Peripheral membrane protein</topology>
    </subcellularLocation>
</comment>
<evidence type="ECO:0000256" key="2">
    <source>
        <dbReference type="ARBA" id="ARBA00012169"/>
    </source>
</evidence>
<dbReference type="InterPro" id="IPR001263">
    <property type="entry name" value="PI3K_accessory_dom"/>
</dbReference>
<dbReference type="InterPro" id="IPR000403">
    <property type="entry name" value="PI3/4_kinase_cat_dom"/>
</dbReference>
<dbReference type="EMBL" id="CAJVCH010016525">
    <property type="protein sequence ID" value="CAG7681509.1"/>
    <property type="molecule type" value="Genomic_DNA"/>
</dbReference>
<evidence type="ECO:0000256" key="4">
    <source>
        <dbReference type="ARBA" id="ARBA00022777"/>
    </source>
</evidence>
<dbReference type="GO" id="GO:0048015">
    <property type="term" value="P:phosphatidylinositol-mediated signaling"/>
    <property type="evidence" value="ECO:0007669"/>
    <property type="project" value="TreeGrafter"/>
</dbReference>
<evidence type="ECO:0000256" key="7">
    <source>
        <dbReference type="ARBA" id="ARBA00039877"/>
    </source>
</evidence>
<dbReference type="PANTHER" id="PTHR10048:SF22">
    <property type="entry name" value="PHOSPHATIDYLINOSITOL 4-KINASE BETA"/>
    <property type="match status" value="1"/>
</dbReference>
<evidence type="ECO:0000256" key="1">
    <source>
        <dbReference type="ARBA" id="ARBA00004450"/>
    </source>
</evidence>
<dbReference type="OrthoDB" id="10264149at2759"/>
<evidence type="ECO:0000313" key="11">
    <source>
        <dbReference type="EMBL" id="CAG7681509.1"/>
    </source>
</evidence>
<dbReference type="PROSITE" id="PS00916">
    <property type="entry name" value="PI3_4_KINASE_2"/>
    <property type="match status" value="1"/>
</dbReference>
<dbReference type="CDD" id="cd05168">
    <property type="entry name" value="PI4Kc_III_beta"/>
    <property type="match status" value="1"/>
</dbReference>
<evidence type="ECO:0000259" key="9">
    <source>
        <dbReference type="PROSITE" id="PS50290"/>
    </source>
</evidence>
<evidence type="ECO:0000259" key="10">
    <source>
        <dbReference type="PROSITE" id="PS51545"/>
    </source>
</evidence>
<dbReference type="InterPro" id="IPR018936">
    <property type="entry name" value="PI3/4_kinase_CS"/>
</dbReference>
<gene>
    <name evidence="11" type="ORF">AFUS01_LOCUS2825</name>
</gene>
<evidence type="ECO:0000256" key="6">
    <source>
        <dbReference type="ARBA" id="ARBA00037860"/>
    </source>
</evidence>
<protein>
    <recommendedName>
        <fullName evidence="7">Phosphatidylinositol 4-kinase beta</fullName>
        <ecNumber evidence="2">2.7.1.67</ecNumber>
    </recommendedName>
</protein>
<dbReference type="InterPro" id="IPR015433">
    <property type="entry name" value="PI3/4_kinase"/>
</dbReference>
<dbReference type="SMART" id="SM00146">
    <property type="entry name" value="PI3Kc"/>
    <property type="match status" value="1"/>
</dbReference>
<accession>A0A8J2NT53</accession>
<dbReference type="PROSITE" id="PS50290">
    <property type="entry name" value="PI3_4_KINASE_3"/>
    <property type="match status" value="1"/>
</dbReference>
<evidence type="ECO:0000313" key="12">
    <source>
        <dbReference type="Proteomes" id="UP000708208"/>
    </source>
</evidence>
<evidence type="ECO:0000256" key="5">
    <source>
        <dbReference type="ARBA" id="ARBA00036767"/>
    </source>
</evidence>
<dbReference type="GO" id="GO:0030867">
    <property type="term" value="C:rough endoplasmic reticulum membrane"/>
    <property type="evidence" value="ECO:0007669"/>
    <property type="project" value="UniProtKB-SubCell"/>
</dbReference>